<sequence>MANCATIQSRSACVKPALNRRHFAAVAGFALIAAPDRGTWVERMAVIFMIVDLSFDVMFTGAVGRSLPRSDPSGT</sequence>
<accession>A0ABQ4JBK6</accession>
<proteinExistence type="predicted"/>
<evidence type="ECO:0000313" key="1">
    <source>
        <dbReference type="EMBL" id="GIJ27556.1"/>
    </source>
</evidence>
<organism evidence="1 2">
    <name type="scientific">Micromonospora qiuiae</name>
    <dbReference type="NCBI Taxonomy" id="502268"/>
    <lineage>
        <taxon>Bacteria</taxon>
        <taxon>Bacillati</taxon>
        <taxon>Actinomycetota</taxon>
        <taxon>Actinomycetes</taxon>
        <taxon>Micromonosporales</taxon>
        <taxon>Micromonosporaceae</taxon>
        <taxon>Micromonospora</taxon>
    </lineage>
</organism>
<dbReference type="EMBL" id="BOPC01000034">
    <property type="protein sequence ID" value="GIJ27556.1"/>
    <property type="molecule type" value="Genomic_DNA"/>
</dbReference>
<keyword evidence="2" id="KW-1185">Reference proteome</keyword>
<gene>
    <name evidence="1" type="ORF">Vqi01_27180</name>
</gene>
<protein>
    <recommendedName>
        <fullName evidence="3">MFS transporter</fullName>
    </recommendedName>
</protein>
<comment type="caution">
    <text evidence="1">The sequence shown here is derived from an EMBL/GenBank/DDBJ whole genome shotgun (WGS) entry which is preliminary data.</text>
</comment>
<name>A0ABQ4JBK6_9ACTN</name>
<evidence type="ECO:0008006" key="3">
    <source>
        <dbReference type="Google" id="ProtNLM"/>
    </source>
</evidence>
<evidence type="ECO:0000313" key="2">
    <source>
        <dbReference type="Proteomes" id="UP000653076"/>
    </source>
</evidence>
<reference evidence="1 2" key="1">
    <citation type="submission" date="2021-01" db="EMBL/GenBank/DDBJ databases">
        <title>Whole genome shotgun sequence of Verrucosispora qiuiae NBRC 106684.</title>
        <authorList>
            <person name="Komaki H."/>
            <person name="Tamura T."/>
        </authorList>
    </citation>
    <scope>NUCLEOTIDE SEQUENCE [LARGE SCALE GENOMIC DNA]</scope>
    <source>
        <strain evidence="1 2">NBRC 106684</strain>
    </source>
</reference>
<dbReference type="Proteomes" id="UP000653076">
    <property type="component" value="Unassembled WGS sequence"/>
</dbReference>